<dbReference type="InterPro" id="IPR009081">
    <property type="entry name" value="PP-bd_ACP"/>
</dbReference>
<dbReference type="Gene3D" id="1.10.1200.10">
    <property type="entry name" value="ACP-like"/>
    <property type="match status" value="1"/>
</dbReference>
<organism evidence="5 6">
    <name type="scientific">Clostridium cavendishii DSM 21758</name>
    <dbReference type="NCBI Taxonomy" id="1121302"/>
    <lineage>
        <taxon>Bacteria</taxon>
        <taxon>Bacillati</taxon>
        <taxon>Bacillota</taxon>
        <taxon>Clostridia</taxon>
        <taxon>Eubacteriales</taxon>
        <taxon>Clostridiaceae</taxon>
        <taxon>Clostridium</taxon>
    </lineage>
</organism>
<dbReference type="Gene3D" id="3.30.559.30">
    <property type="entry name" value="Nonribosomal peptide synthetase, condensation domain"/>
    <property type="match status" value="1"/>
</dbReference>
<evidence type="ECO:0000313" key="6">
    <source>
        <dbReference type="Proteomes" id="UP000184310"/>
    </source>
</evidence>
<gene>
    <name evidence="5" type="ORF">SAMN02745163_04579</name>
</gene>
<feature type="non-terminal residue" evidence="5">
    <location>
        <position position="518"/>
    </location>
</feature>
<evidence type="ECO:0000313" key="5">
    <source>
        <dbReference type="EMBL" id="SHK85776.1"/>
    </source>
</evidence>
<dbReference type="GO" id="GO:0043041">
    <property type="term" value="P:amino acid activation for nonribosomal peptide biosynthetic process"/>
    <property type="evidence" value="ECO:0007669"/>
    <property type="project" value="TreeGrafter"/>
</dbReference>
<dbReference type="Proteomes" id="UP000184310">
    <property type="component" value="Unassembled WGS sequence"/>
</dbReference>
<dbReference type="CDD" id="cd19531">
    <property type="entry name" value="LCL_NRPS-like"/>
    <property type="match status" value="1"/>
</dbReference>
<dbReference type="STRING" id="1121302.SAMN02745163_04579"/>
<keyword evidence="6" id="KW-1185">Reference proteome</keyword>
<dbReference type="Pfam" id="PF00550">
    <property type="entry name" value="PP-binding"/>
    <property type="match status" value="1"/>
</dbReference>
<dbReference type="FunFam" id="1.10.1200.10:FF:000005">
    <property type="entry name" value="Nonribosomal peptide synthetase 1"/>
    <property type="match status" value="1"/>
</dbReference>
<sequence length="518" mass="60685">PNVEENIITGSVYEAPRNEIEEDLVKIWEEVLGVSNIGINDNFFELGGHSLRGAVITGRIFKEFNVKVSLRKLLILGNVKNISQYIKSKEKNVYEAIGKVEEKEYYISSSAQKRIYMLQEFDKESTAYNIPGAIEIEGKLDIEKLNETFLKLIERHETLRTSFEVVNENIMQKVHRMESMEFKIEEIKVKDETEIKEKISNFIKCFDLSKAPLLRVELLKLEEERHILIFDMHHIISDGTSIGVLTKEFGEIYGGKKQEDLKIQYKDYSEWQNKMQQREEFKKQEEYWLKEFDGEIPVLNMPIDYTRPLVQDFEGDSVDFTIGKEETKGLQEIVRETGSTMYMVLLSTFKILLSKYSGQEDIVVGTPIAGRPHVDFENIIGMFVNTLAIRSNINSDDSYEAYLRMIKEKSLNAYENQDYQFEDIVEKVNVRRDASRNPLFDVMFIMQNMERNSLELERLKIKPYNLKNNMAKFDITMIAIEGKNNIYLNLEYAKKLYKKETIERMKEHFLNLVKKIIT</sequence>
<evidence type="ECO:0000256" key="3">
    <source>
        <dbReference type="ARBA" id="ARBA00022553"/>
    </source>
</evidence>
<dbReference type="RefSeq" id="WP_242958470.1">
    <property type="nucleotide sequence ID" value="NZ_FQZB01000040.1"/>
</dbReference>
<feature type="non-terminal residue" evidence="5">
    <location>
        <position position="1"/>
    </location>
</feature>
<dbReference type="GO" id="GO:0003824">
    <property type="term" value="F:catalytic activity"/>
    <property type="evidence" value="ECO:0007669"/>
    <property type="project" value="InterPro"/>
</dbReference>
<keyword evidence="2" id="KW-0596">Phosphopantetheine</keyword>
<dbReference type="SUPFAM" id="SSF52777">
    <property type="entry name" value="CoA-dependent acyltransferases"/>
    <property type="match status" value="2"/>
</dbReference>
<evidence type="ECO:0000256" key="1">
    <source>
        <dbReference type="ARBA" id="ARBA00001957"/>
    </source>
</evidence>
<dbReference type="PROSITE" id="PS50075">
    <property type="entry name" value="CARRIER"/>
    <property type="match status" value="1"/>
</dbReference>
<dbReference type="GO" id="GO:0005829">
    <property type="term" value="C:cytosol"/>
    <property type="evidence" value="ECO:0007669"/>
    <property type="project" value="TreeGrafter"/>
</dbReference>
<dbReference type="Pfam" id="PF00668">
    <property type="entry name" value="Condensation"/>
    <property type="match status" value="1"/>
</dbReference>
<proteinExistence type="predicted"/>
<dbReference type="GO" id="GO:0031177">
    <property type="term" value="F:phosphopantetheine binding"/>
    <property type="evidence" value="ECO:0007669"/>
    <property type="project" value="TreeGrafter"/>
</dbReference>
<accession>A0A1M6VWV7</accession>
<dbReference type="InterPro" id="IPR001242">
    <property type="entry name" value="Condensation_dom"/>
</dbReference>
<dbReference type="Gene3D" id="3.30.559.10">
    <property type="entry name" value="Chloramphenicol acetyltransferase-like domain"/>
    <property type="match status" value="1"/>
</dbReference>
<dbReference type="PANTHER" id="PTHR45527">
    <property type="entry name" value="NONRIBOSOMAL PEPTIDE SYNTHETASE"/>
    <property type="match status" value="1"/>
</dbReference>
<dbReference type="InterPro" id="IPR036736">
    <property type="entry name" value="ACP-like_sf"/>
</dbReference>
<dbReference type="PANTHER" id="PTHR45527:SF1">
    <property type="entry name" value="FATTY ACID SYNTHASE"/>
    <property type="match status" value="1"/>
</dbReference>
<evidence type="ECO:0000259" key="4">
    <source>
        <dbReference type="PROSITE" id="PS50075"/>
    </source>
</evidence>
<dbReference type="SUPFAM" id="SSF47336">
    <property type="entry name" value="ACP-like"/>
    <property type="match status" value="1"/>
</dbReference>
<comment type="cofactor">
    <cofactor evidence="1">
        <name>pantetheine 4'-phosphate</name>
        <dbReference type="ChEBI" id="CHEBI:47942"/>
    </cofactor>
</comment>
<name>A0A1M6VWV7_9CLOT</name>
<keyword evidence="3" id="KW-0597">Phosphoprotein</keyword>
<dbReference type="GO" id="GO:0044550">
    <property type="term" value="P:secondary metabolite biosynthetic process"/>
    <property type="evidence" value="ECO:0007669"/>
    <property type="project" value="TreeGrafter"/>
</dbReference>
<dbReference type="InterPro" id="IPR023213">
    <property type="entry name" value="CAT-like_dom_sf"/>
</dbReference>
<dbReference type="GO" id="GO:0008610">
    <property type="term" value="P:lipid biosynthetic process"/>
    <property type="evidence" value="ECO:0007669"/>
    <property type="project" value="UniProtKB-ARBA"/>
</dbReference>
<evidence type="ECO:0000256" key="2">
    <source>
        <dbReference type="ARBA" id="ARBA00022450"/>
    </source>
</evidence>
<dbReference type="EMBL" id="FQZB01000040">
    <property type="protein sequence ID" value="SHK85776.1"/>
    <property type="molecule type" value="Genomic_DNA"/>
</dbReference>
<dbReference type="AlphaFoldDB" id="A0A1M6VWV7"/>
<feature type="domain" description="Carrier" evidence="4">
    <location>
        <begin position="15"/>
        <end position="90"/>
    </location>
</feature>
<reference evidence="5 6" key="1">
    <citation type="submission" date="2016-11" db="EMBL/GenBank/DDBJ databases">
        <authorList>
            <person name="Jaros S."/>
            <person name="Januszkiewicz K."/>
            <person name="Wedrychowicz H."/>
        </authorList>
    </citation>
    <scope>NUCLEOTIDE SEQUENCE [LARGE SCALE GENOMIC DNA]</scope>
    <source>
        <strain evidence="5 6">DSM 21758</strain>
    </source>
</reference>
<protein>
    <submittedName>
        <fullName evidence="5">Phosphopantetheine attachment site</fullName>
    </submittedName>
</protein>